<dbReference type="CDD" id="cd04301">
    <property type="entry name" value="NAT_SF"/>
    <property type="match status" value="1"/>
</dbReference>
<dbReference type="InterPro" id="IPR000182">
    <property type="entry name" value="GNAT_dom"/>
</dbReference>
<dbReference type="PROSITE" id="PS51186">
    <property type="entry name" value="GNAT"/>
    <property type="match status" value="1"/>
</dbReference>
<proteinExistence type="predicted"/>
<dbReference type="OrthoDB" id="410198at2759"/>
<evidence type="ECO:0000313" key="2">
    <source>
        <dbReference type="EMBL" id="KAH7154902.1"/>
    </source>
</evidence>
<gene>
    <name evidence="2" type="ORF">B0J13DRAFT_618396</name>
</gene>
<sequence length="230" mass="25428">MAASQHKSPVTVREATQADVPAMVDVHFNAFRDSPLNRRCFPESPESRAYWTKWIEGYIGVPDIHMMVALASARPATPPSGIGAGSGTGADTADTAASIVGWARWVRRSSQPQPVPTLTVAAFPPGGESALALDFFQTARDASERLVGGRDYWFLSMIMTRHEARRRGIGAALMRFGVERADEDRLVAYLNASEDGRPLYELFGFKSIEQHRFDELGVTMYHMLREPKAN</sequence>
<reference evidence="2" key="1">
    <citation type="journal article" date="2021" name="Nat. Commun.">
        <title>Genetic determinants of endophytism in the Arabidopsis root mycobiome.</title>
        <authorList>
            <person name="Mesny F."/>
            <person name="Miyauchi S."/>
            <person name="Thiergart T."/>
            <person name="Pickel B."/>
            <person name="Atanasova L."/>
            <person name="Karlsson M."/>
            <person name="Huettel B."/>
            <person name="Barry K.W."/>
            <person name="Haridas S."/>
            <person name="Chen C."/>
            <person name="Bauer D."/>
            <person name="Andreopoulos W."/>
            <person name="Pangilinan J."/>
            <person name="LaButti K."/>
            <person name="Riley R."/>
            <person name="Lipzen A."/>
            <person name="Clum A."/>
            <person name="Drula E."/>
            <person name="Henrissat B."/>
            <person name="Kohler A."/>
            <person name="Grigoriev I.V."/>
            <person name="Martin F.M."/>
            <person name="Hacquard S."/>
        </authorList>
    </citation>
    <scope>NUCLEOTIDE SEQUENCE</scope>
    <source>
        <strain evidence="2">MPI-CAGE-AT-0021</strain>
    </source>
</reference>
<organism evidence="2 3">
    <name type="scientific">Dactylonectria estremocensis</name>
    <dbReference type="NCBI Taxonomy" id="1079267"/>
    <lineage>
        <taxon>Eukaryota</taxon>
        <taxon>Fungi</taxon>
        <taxon>Dikarya</taxon>
        <taxon>Ascomycota</taxon>
        <taxon>Pezizomycotina</taxon>
        <taxon>Sordariomycetes</taxon>
        <taxon>Hypocreomycetidae</taxon>
        <taxon>Hypocreales</taxon>
        <taxon>Nectriaceae</taxon>
        <taxon>Dactylonectria</taxon>
    </lineage>
</organism>
<dbReference type="GO" id="GO:0016747">
    <property type="term" value="F:acyltransferase activity, transferring groups other than amino-acyl groups"/>
    <property type="evidence" value="ECO:0007669"/>
    <property type="project" value="InterPro"/>
</dbReference>
<dbReference type="PANTHER" id="PTHR42791:SF1">
    <property type="entry name" value="N-ACETYLTRANSFERASE DOMAIN-CONTAINING PROTEIN"/>
    <property type="match status" value="1"/>
</dbReference>
<evidence type="ECO:0000313" key="3">
    <source>
        <dbReference type="Proteomes" id="UP000717696"/>
    </source>
</evidence>
<dbReference type="PANTHER" id="PTHR42791">
    <property type="entry name" value="GNAT FAMILY ACETYLTRANSFERASE"/>
    <property type="match status" value="1"/>
</dbReference>
<evidence type="ECO:0000259" key="1">
    <source>
        <dbReference type="PROSITE" id="PS51186"/>
    </source>
</evidence>
<accession>A0A9P9F6K4</accession>
<feature type="domain" description="N-acetyltransferase" evidence="1">
    <location>
        <begin position="10"/>
        <end position="225"/>
    </location>
</feature>
<keyword evidence="3" id="KW-1185">Reference proteome</keyword>
<dbReference type="InterPro" id="IPR016181">
    <property type="entry name" value="Acyl_CoA_acyltransferase"/>
</dbReference>
<dbReference type="SUPFAM" id="SSF55729">
    <property type="entry name" value="Acyl-CoA N-acyltransferases (Nat)"/>
    <property type="match status" value="1"/>
</dbReference>
<protein>
    <submittedName>
        <fullName evidence="2">Acyl-CoA N-acyltransferase</fullName>
    </submittedName>
</protein>
<dbReference type="InterPro" id="IPR052523">
    <property type="entry name" value="Trichothecene_AcTrans"/>
</dbReference>
<dbReference type="Proteomes" id="UP000717696">
    <property type="component" value="Unassembled WGS sequence"/>
</dbReference>
<dbReference type="Pfam" id="PF13673">
    <property type="entry name" value="Acetyltransf_10"/>
    <property type="match status" value="1"/>
</dbReference>
<dbReference type="AlphaFoldDB" id="A0A9P9F6K4"/>
<comment type="caution">
    <text evidence="2">The sequence shown here is derived from an EMBL/GenBank/DDBJ whole genome shotgun (WGS) entry which is preliminary data.</text>
</comment>
<dbReference type="Gene3D" id="3.40.630.30">
    <property type="match status" value="1"/>
</dbReference>
<dbReference type="EMBL" id="JAGMUU010000004">
    <property type="protein sequence ID" value="KAH7154902.1"/>
    <property type="molecule type" value="Genomic_DNA"/>
</dbReference>
<name>A0A9P9F6K4_9HYPO</name>